<name>A0A917KBT7_9ACTN</name>
<sequence length="118" mass="12726">MTPHWQKSSYCSEGASCIHIATTPTTPRTIHLTESGDPTGAILTTTPAAFRTLLTTLKTDTPPPKATAPTIEVTLGEAPDAPVRVRSTTTPDTVVTTDRRKWHAFVLGVRAGEFDHFV</sequence>
<evidence type="ECO:0000259" key="1">
    <source>
        <dbReference type="Pfam" id="PF04149"/>
    </source>
</evidence>
<evidence type="ECO:0000313" key="2">
    <source>
        <dbReference type="EMBL" id="GGJ07353.1"/>
    </source>
</evidence>
<dbReference type="RefSeq" id="WP_189145113.1">
    <property type="nucleotide sequence ID" value="NZ_BAABER010000004.1"/>
</dbReference>
<protein>
    <recommendedName>
        <fullName evidence="1">DUF397 domain-containing protein</fullName>
    </recommendedName>
</protein>
<accession>A0A917KBT7</accession>
<dbReference type="Proteomes" id="UP000625682">
    <property type="component" value="Unassembled WGS sequence"/>
</dbReference>
<dbReference type="AlphaFoldDB" id="A0A917KBT7"/>
<evidence type="ECO:0000313" key="3">
    <source>
        <dbReference type="Proteomes" id="UP000625682"/>
    </source>
</evidence>
<dbReference type="EMBL" id="BMMU01000001">
    <property type="protein sequence ID" value="GGJ07353.1"/>
    <property type="molecule type" value="Genomic_DNA"/>
</dbReference>
<gene>
    <name evidence="2" type="ORF">GCM10012282_00090</name>
</gene>
<reference evidence="2" key="2">
    <citation type="submission" date="2020-09" db="EMBL/GenBank/DDBJ databases">
        <authorList>
            <person name="Sun Q."/>
            <person name="Zhou Y."/>
        </authorList>
    </citation>
    <scope>NUCLEOTIDE SEQUENCE</scope>
    <source>
        <strain evidence="2">CGMCC 4.7272</strain>
    </source>
</reference>
<comment type="caution">
    <text evidence="2">The sequence shown here is derived from an EMBL/GenBank/DDBJ whole genome shotgun (WGS) entry which is preliminary data.</text>
</comment>
<reference evidence="2" key="1">
    <citation type="journal article" date="2014" name="Int. J. Syst. Evol. Microbiol.">
        <title>Complete genome sequence of Corynebacterium casei LMG S-19264T (=DSM 44701T), isolated from a smear-ripened cheese.</title>
        <authorList>
            <consortium name="US DOE Joint Genome Institute (JGI-PGF)"/>
            <person name="Walter F."/>
            <person name="Albersmeier A."/>
            <person name="Kalinowski J."/>
            <person name="Ruckert C."/>
        </authorList>
    </citation>
    <scope>NUCLEOTIDE SEQUENCE</scope>
    <source>
        <strain evidence="2">CGMCC 4.7272</strain>
    </source>
</reference>
<dbReference type="InterPro" id="IPR007278">
    <property type="entry name" value="DUF397"/>
</dbReference>
<organism evidence="2 3">
    <name type="scientific">Streptomyces lacrimifluminis</name>
    <dbReference type="NCBI Taxonomy" id="1500077"/>
    <lineage>
        <taxon>Bacteria</taxon>
        <taxon>Bacillati</taxon>
        <taxon>Actinomycetota</taxon>
        <taxon>Actinomycetes</taxon>
        <taxon>Kitasatosporales</taxon>
        <taxon>Streptomycetaceae</taxon>
        <taxon>Streptomyces</taxon>
    </lineage>
</organism>
<dbReference type="Pfam" id="PF04149">
    <property type="entry name" value="DUF397"/>
    <property type="match status" value="1"/>
</dbReference>
<feature type="domain" description="DUF397" evidence="1">
    <location>
        <begin position="4"/>
        <end position="58"/>
    </location>
</feature>
<keyword evidence="3" id="KW-1185">Reference proteome</keyword>
<proteinExistence type="predicted"/>